<dbReference type="GO" id="GO:0005886">
    <property type="term" value="C:plasma membrane"/>
    <property type="evidence" value="ECO:0007669"/>
    <property type="project" value="InterPro"/>
</dbReference>
<evidence type="ECO:0000256" key="1">
    <source>
        <dbReference type="ARBA" id="ARBA00003660"/>
    </source>
</evidence>
<gene>
    <name evidence="7" type="ORF">H5V44_03255</name>
</gene>
<sequence length="220" mass="23568">MSDSPHVVIAGSGRVGNRVAEQFADRGRTVTVIDPDPDAVEAVDHEHINVRQGDATKPSVLREVLSDATEVVGALTDKEDTNLVVCMAAKEFGSNVRTVARIEDRAGDEYNEYVDEVYFPERASVRAAVNALTGSDVRTLEEVTGDLEILDIRVGYGAPAAGKVVSEVLPEGSVVIAETDGHVAVQHSTTLVEGRRYLIAADRDVVSEVIRQCTGDPGRT</sequence>
<comment type="caution">
    <text evidence="7">The sequence shown here is derived from an EMBL/GenBank/DDBJ whole genome shotgun (WGS) entry which is preliminary data.</text>
</comment>
<evidence type="ECO:0000256" key="3">
    <source>
        <dbReference type="ARBA" id="ARBA00022538"/>
    </source>
</evidence>
<dbReference type="InterPro" id="IPR003148">
    <property type="entry name" value="RCK_N"/>
</dbReference>
<dbReference type="InterPro" id="IPR036291">
    <property type="entry name" value="NAD(P)-bd_dom_sf"/>
</dbReference>
<keyword evidence="2" id="KW-0813">Transport</keyword>
<reference evidence="7 8" key="1">
    <citation type="submission" date="2020-08" db="EMBL/GenBank/DDBJ databases">
        <authorList>
            <person name="Seo M.-J."/>
        </authorList>
    </citation>
    <scope>NUCLEOTIDE SEQUENCE [LARGE SCALE GENOMIC DNA]</scope>
    <source>
        <strain evidence="7 8">MBLA0160</strain>
    </source>
</reference>
<keyword evidence="5" id="KW-0406">Ion transport</keyword>
<dbReference type="SUPFAM" id="SSF51735">
    <property type="entry name" value="NAD(P)-binding Rossmann-fold domains"/>
    <property type="match status" value="1"/>
</dbReference>
<dbReference type="PANTHER" id="PTHR43833">
    <property type="entry name" value="POTASSIUM CHANNEL PROTEIN 2-RELATED-RELATED"/>
    <property type="match status" value="1"/>
</dbReference>
<evidence type="ECO:0000259" key="6">
    <source>
        <dbReference type="PROSITE" id="PS51201"/>
    </source>
</evidence>
<dbReference type="AlphaFoldDB" id="A0A7J9SG15"/>
<evidence type="ECO:0000313" key="7">
    <source>
        <dbReference type="EMBL" id="MBB6645323.1"/>
    </source>
</evidence>
<protein>
    <submittedName>
        <fullName evidence="7">TrkA family potassium uptake protein</fullName>
    </submittedName>
</protein>
<evidence type="ECO:0000256" key="4">
    <source>
        <dbReference type="ARBA" id="ARBA00022958"/>
    </source>
</evidence>
<dbReference type="PANTHER" id="PTHR43833:SF5">
    <property type="entry name" value="TRK SYSTEM POTASSIUM UPTAKE PROTEIN TRKA"/>
    <property type="match status" value="1"/>
</dbReference>
<evidence type="ECO:0000256" key="5">
    <source>
        <dbReference type="ARBA" id="ARBA00023065"/>
    </source>
</evidence>
<evidence type="ECO:0000256" key="2">
    <source>
        <dbReference type="ARBA" id="ARBA00022448"/>
    </source>
</evidence>
<keyword evidence="8" id="KW-1185">Reference proteome</keyword>
<proteinExistence type="predicted"/>
<dbReference type="Pfam" id="PF02254">
    <property type="entry name" value="TrkA_N"/>
    <property type="match status" value="1"/>
</dbReference>
<dbReference type="RefSeq" id="WP_185191685.1">
    <property type="nucleotide sequence ID" value="NZ_JACKXD010000001.1"/>
</dbReference>
<organism evidence="7 8">
    <name type="scientific">Halobellus ruber</name>
    <dbReference type="NCBI Taxonomy" id="2761102"/>
    <lineage>
        <taxon>Archaea</taxon>
        <taxon>Methanobacteriati</taxon>
        <taxon>Methanobacteriota</taxon>
        <taxon>Stenosarchaea group</taxon>
        <taxon>Halobacteria</taxon>
        <taxon>Halobacteriales</taxon>
        <taxon>Haloferacaceae</taxon>
        <taxon>Halobellus</taxon>
    </lineage>
</organism>
<dbReference type="GO" id="GO:0015079">
    <property type="term" value="F:potassium ion transmembrane transporter activity"/>
    <property type="evidence" value="ECO:0007669"/>
    <property type="project" value="InterPro"/>
</dbReference>
<dbReference type="Gene3D" id="3.40.50.720">
    <property type="entry name" value="NAD(P)-binding Rossmann-like Domain"/>
    <property type="match status" value="1"/>
</dbReference>
<name>A0A7J9SG15_9EURY</name>
<dbReference type="EMBL" id="JACKXD010000001">
    <property type="protein sequence ID" value="MBB6645323.1"/>
    <property type="molecule type" value="Genomic_DNA"/>
</dbReference>
<dbReference type="InterPro" id="IPR050721">
    <property type="entry name" value="Trk_Ktr_HKT_K-transport"/>
</dbReference>
<dbReference type="Proteomes" id="UP000546257">
    <property type="component" value="Unassembled WGS sequence"/>
</dbReference>
<dbReference type="InterPro" id="IPR006036">
    <property type="entry name" value="K_uptake_TrkA"/>
</dbReference>
<keyword evidence="3" id="KW-0633">Potassium transport</keyword>
<dbReference type="PRINTS" id="PR00335">
    <property type="entry name" value="KUPTAKETRKA"/>
</dbReference>
<accession>A0A7J9SG15</accession>
<dbReference type="PROSITE" id="PS51201">
    <property type="entry name" value="RCK_N"/>
    <property type="match status" value="1"/>
</dbReference>
<keyword evidence="4" id="KW-0630">Potassium</keyword>
<feature type="domain" description="RCK N-terminal" evidence="6">
    <location>
        <begin position="4"/>
        <end position="119"/>
    </location>
</feature>
<comment type="function">
    <text evidence="1">Part of a potassium transport system.</text>
</comment>
<evidence type="ECO:0000313" key="8">
    <source>
        <dbReference type="Proteomes" id="UP000546257"/>
    </source>
</evidence>